<keyword evidence="1" id="KW-0269">Exonuclease</keyword>
<organism evidence="4 5">
    <name type="scientific">Polynucleobacter kasalickyi</name>
    <dbReference type="NCBI Taxonomy" id="1938817"/>
    <lineage>
        <taxon>Bacteria</taxon>
        <taxon>Pseudomonadati</taxon>
        <taxon>Pseudomonadota</taxon>
        <taxon>Betaproteobacteria</taxon>
        <taxon>Burkholderiales</taxon>
        <taxon>Burkholderiaceae</taxon>
        <taxon>Polynucleobacter</taxon>
    </lineage>
</organism>
<feature type="region of interest" description="Disordered" evidence="2">
    <location>
        <begin position="716"/>
        <end position="740"/>
    </location>
</feature>
<dbReference type="Pfam" id="PF00773">
    <property type="entry name" value="RNB"/>
    <property type="match status" value="2"/>
</dbReference>
<dbReference type="GO" id="GO:0006402">
    <property type="term" value="P:mRNA catabolic process"/>
    <property type="evidence" value="ECO:0007669"/>
    <property type="project" value="TreeGrafter"/>
</dbReference>
<accession>A0A1W2A9N4</accession>
<gene>
    <name evidence="4" type="ORF">SAMN06296008_10840</name>
</gene>
<dbReference type="PROSITE" id="PS01175">
    <property type="entry name" value="RIBONUCLEASE_II"/>
    <property type="match status" value="1"/>
</dbReference>
<dbReference type="AlphaFoldDB" id="A0A1W2A9N4"/>
<keyword evidence="1" id="KW-0540">Nuclease</keyword>
<name>A0A1W2A9N4_9BURK</name>
<evidence type="ECO:0000256" key="2">
    <source>
        <dbReference type="SAM" id="MobiDB-lite"/>
    </source>
</evidence>
<dbReference type="GO" id="GO:0005829">
    <property type="term" value="C:cytosol"/>
    <property type="evidence" value="ECO:0007669"/>
    <property type="project" value="TreeGrafter"/>
</dbReference>
<dbReference type="InterPro" id="IPR022966">
    <property type="entry name" value="RNase_II/R_CS"/>
</dbReference>
<dbReference type="InterPro" id="IPR012340">
    <property type="entry name" value="NA-bd_OB-fold"/>
</dbReference>
<dbReference type="PANTHER" id="PTHR23355">
    <property type="entry name" value="RIBONUCLEASE"/>
    <property type="match status" value="1"/>
</dbReference>
<protein>
    <submittedName>
        <fullName evidence="4">Exoribonuclease-2</fullName>
    </submittedName>
</protein>
<dbReference type="GO" id="GO:0003723">
    <property type="term" value="F:RNA binding"/>
    <property type="evidence" value="ECO:0007669"/>
    <property type="project" value="InterPro"/>
</dbReference>
<keyword evidence="1" id="KW-0378">Hydrolase</keyword>
<dbReference type="STRING" id="1938817.SAMN06296008_10840"/>
<evidence type="ECO:0000313" key="5">
    <source>
        <dbReference type="Proteomes" id="UP000192708"/>
    </source>
</evidence>
<dbReference type="SMART" id="SM00955">
    <property type="entry name" value="RNB"/>
    <property type="match status" value="1"/>
</dbReference>
<proteinExistence type="predicted"/>
<reference evidence="4 5" key="1">
    <citation type="submission" date="2017-04" db="EMBL/GenBank/DDBJ databases">
        <authorList>
            <person name="Afonso C.L."/>
            <person name="Miller P.J."/>
            <person name="Scott M.A."/>
            <person name="Spackman E."/>
            <person name="Goraichik I."/>
            <person name="Dimitrov K.M."/>
            <person name="Suarez D.L."/>
            <person name="Swayne D.E."/>
        </authorList>
    </citation>
    <scope>NUCLEOTIDE SEQUENCE [LARGE SCALE GENOMIC DNA]</scope>
    <source>
        <strain evidence="4 5">VK13</strain>
    </source>
</reference>
<dbReference type="InterPro" id="IPR050180">
    <property type="entry name" value="RNR_Ribonuclease"/>
</dbReference>
<keyword evidence="5" id="KW-1185">Reference proteome</keyword>
<dbReference type="PANTHER" id="PTHR23355:SF9">
    <property type="entry name" value="DIS3-LIKE EXONUCLEASE 2"/>
    <property type="match status" value="1"/>
</dbReference>
<dbReference type="Proteomes" id="UP000192708">
    <property type="component" value="Unassembled WGS sequence"/>
</dbReference>
<dbReference type="SUPFAM" id="SSF50249">
    <property type="entry name" value="Nucleic acid-binding proteins"/>
    <property type="match status" value="1"/>
</dbReference>
<dbReference type="GO" id="GO:0004540">
    <property type="term" value="F:RNA nuclease activity"/>
    <property type="evidence" value="ECO:0007669"/>
    <property type="project" value="InterPro"/>
</dbReference>
<feature type="domain" description="RNB" evidence="3">
    <location>
        <begin position="246"/>
        <end position="574"/>
    </location>
</feature>
<dbReference type="InterPro" id="IPR001900">
    <property type="entry name" value="RNase_II/R"/>
</dbReference>
<evidence type="ECO:0000259" key="3">
    <source>
        <dbReference type="SMART" id="SM00955"/>
    </source>
</evidence>
<dbReference type="OrthoDB" id="5288992at2"/>
<dbReference type="GO" id="GO:0004527">
    <property type="term" value="F:exonuclease activity"/>
    <property type="evidence" value="ECO:0007669"/>
    <property type="project" value="UniProtKB-KW"/>
</dbReference>
<evidence type="ECO:0000256" key="1">
    <source>
        <dbReference type="ARBA" id="ARBA00022839"/>
    </source>
</evidence>
<evidence type="ECO:0000313" key="4">
    <source>
        <dbReference type="EMBL" id="SMC57182.1"/>
    </source>
</evidence>
<dbReference type="EMBL" id="FWXJ01000008">
    <property type="protein sequence ID" value="SMC57182.1"/>
    <property type="molecule type" value="Genomic_DNA"/>
</dbReference>
<sequence length="740" mass="82501">MHFIFEEGGELKGASAIGPAVSTADFWQAQTQFGKRIKLKAKEVWLKWEAGDLAKLMESAKELAASIDIDFLWECSPDQEFSFEEIAKEYFGDKPSTEQLIGLAMALQNSPIYFRRKGRGHFMRAPEEQLKAALLSVERKKQEALAQEQIKEQLLAGILPPEIAEQAQLLLFAPDKNHFIYKALASASSQKGVSNAQLLLELGAIHSALEIHQGKFFKEHFPKGVSFPQNALNMMNSSVVQHLEKDLPVASVAAFSIDDASTTEIDDAFSVTLQPNGNYQIGVHIAAPSLVMSPKDALDEVASHRMSTAYFPGGKITMLPKSVVDVFSLEAGEARPAISLYVEVSPGGEMISSPPHRTVIERVPIQQNLRLHEIEDVLTQAYFDDMEQDAQLDETKGSSVDSKTKAIPFENELKLLWASAKVLFAKRQEVKVANGQRAEQLGNSDPNALLRDFGFSILNEQGVTIDPEEILAQPVNDSKWQVEITPRSRGSVVDTIVAEWMIFSNQTWGTYLATNELPAIFRAQQGWGAQRTRMQTTPCRHEGLGVENYAWCTSPLRRYADLVNQWQLIALVKNGMMAKLVAPFVPKDTKIMGLCAEFDARYTSYNAYQQLVERYWCLKWVNQQGLPLRLQARTLKDGMIRVESIPLRLMVPELANTRRGVSVEIEIVSTDLLNLNAAVRLIELHDQQVSGYAPDFNGQEIDAEEESIPQVELEITAVPSDETENQVSSVTRDPLETPLS</sequence>
<dbReference type="RefSeq" id="WP_084283693.1">
    <property type="nucleotide sequence ID" value="NZ_FWXJ01000008.1"/>
</dbReference>